<sequence length="291" mass="35590">MIHIYDCNETFLYEIIEDYKETENNEVKDEIFNSFCSSIWGSDNKRRTYIKTIHFKVRKDLLNTELGQVFDTWSGIEYRYYKSMTKEENWCSIIRQKINNIYTRYFDKEVILNKEYMDLLKKPKLMYFDWLSGIEMDTDIVTGIIDNTIDEAEKLKQRFQKEKMTLSWNEYKKIVEGFLRKCFDNCKLIEEYEDKTQIVNNYDFITEDNFYVKYINRSLNAYFQNYQKNYYSVKRGHNNKYSRCKRCGGIIEKTGNKRLYCDNCRKQNDLERYKKYNKKRITTNRKSEFSL</sequence>
<reference evidence="1" key="1">
    <citation type="journal article" date="2021" name="Proc. Natl. Acad. Sci. U.S.A.">
        <title>A Catalog of Tens of Thousands of Viruses from Human Metagenomes Reveals Hidden Associations with Chronic Diseases.</title>
        <authorList>
            <person name="Tisza M.J."/>
            <person name="Buck C.B."/>
        </authorList>
    </citation>
    <scope>NUCLEOTIDE SEQUENCE</scope>
    <source>
        <strain evidence="1">Ct4Ap70</strain>
    </source>
</reference>
<dbReference type="EMBL" id="BK015274">
    <property type="protein sequence ID" value="DAD99072.1"/>
    <property type="molecule type" value="Genomic_DNA"/>
</dbReference>
<accession>A0A8S5NY02</accession>
<organism evidence="1">
    <name type="scientific">Siphoviridae sp. ct4Ap70</name>
    <dbReference type="NCBI Taxonomy" id="2825328"/>
    <lineage>
        <taxon>Viruses</taxon>
        <taxon>Duplodnaviria</taxon>
        <taxon>Heunggongvirae</taxon>
        <taxon>Uroviricota</taxon>
        <taxon>Caudoviricetes</taxon>
    </lineage>
</organism>
<evidence type="ECO:0000313" key="1">
    <source>
        <dbReference type="EMBL" id="DAD99072.1"/>
    </source>
</evidence>
<protein>
    <submittedName>
        <fullName evidence="1">RNA polymerase subunit</fullName>
    </submittedName>
</protein>
<name>A0A8S5NY02_9CAUD</name>
<proteinExistence type="predicted"/>